<dbReference type="InterPro" id="IPR011011">
    <property type="entry name" value="Znf_FYVE_PHD"/>
</dbReference>
<protein>
    <submittedName>
        <fullName evidence="2">Uncharacterized protein</fullName>
    </submittedName>
</protein>
<dbReference type="AlphaFoldDB" id="A0A0J9X6G2"/>
<accession>A0A0J9X6G2</accession>
<feature type="compositionally biased region" description="Polar residues" evidence="1">
    <location>
        <begin position="93"/>
        <end position="110"/>
    </location>
</feature>
<feature type="region of interest" description="Disordered" evidence="1">
    <location>
        <begin position="87"/>
        <end position="110"/>
    </location>
</feature>
<keyword evidence="3" id="KW-1185">Reference proteome</keyword>
<sequence length="162" mass="17340">MLKRSYDVQSDSYPAGLAAGATSIPRPRVVPRSAGTQFHTGPLSNSADSSTTAIPRDEPAPAIRKRHAAVPLQSHLEQTTIRMLMEGSRKLSRSGQQPLSATPNSNSSACSMTCQDCERPINNTREDLAACQRCGTHVCSNCFTKVVYAGGATDTILCLRCT</sequence>
<evidence type="ECO:0000313" key="3">
    <source>
        <dbReference type="Proteomes" id="UP000242525"/>
    </source>
</evidence>
<gene>
    <name evidence="2" type="ORF">BN980_GECA03s06456g</name>
</gene>
<feature type="compositionally biased region" description="Polar residues" evidence="1">
    <location>
        <begin position="34"/>
        <end position="53"/>
    </location>
</feature>
<comment type="caution">
    <text evidence="2">The sequence shown here is derived from an EMBL/GenBank/DDBJ whole genome shotgun (WGS) entry which is preliminary data.</text>
</comment>
<feature type="region of interest" description="Disordered" evidence="1">
    <location>
        <begin position="1"/>
        <end position="61"/>
    </location>
</feature>
<dbReference type="Proteomes" id="UP000242525">
    <property type="component" value="Unassembled WGS sequence"/>
</dbReference>
<reference evidence="2" key="1">
    <citation type="submission" date="2014-03" db="EMBL/GenBank/DDBJ databases">
        <authorList>
            <person name="Casaregola S."/>
        </authorList>
    </citation>
    <scope>NUCLEOTIDE SEQUENCE [LARGE SCALE GENOMIC DNA]</scope>
    <source>
        <strain evidence="2">CLIB 918</strain>
    </source>
</reference>
<proteinExistence type="predicted"/>
<organism evidence="2 3">
    <name type="scientific">Geotrichum candidum</name>
    <name type="common">Oospora lactis</name>
    <name type="synonym">Dipodascus geotrichum</name>
    <dbReference type="NCBI Taxonomy" id="1173061"/>
    <lineage>
        <taxon>Eukaryota</taxon>
        <taxon>Fungi</taxon>
        <taxon>Dikarya</taxon>
        <taxon>Ascomycota</taxon>
        <taxon>Saccharomycotina</taxon>
        <taxon>Dipodascomycetes</taxon>
        <taxon>Dipodascales</taxon>
        <taxon>Dipodascaceae</taxon>
        <taxon>Geotrichum</taxon>
    </lineage>
</organism>
<evidence type="ECO:0000256" key="1">
    <source>
        <dbReference type="SAM" id="MobiDB-lite"/>
    </source>
</evidence>
<dbReference type="EMBL" id="CCBN010000003">
    <property type="protein sequence ID" value="CDO52711.1"/>
    <property type="molecule type" value="Genomic_DNA"/>
</dbReference>
<dbReference type="SUPFAM" id="SSF57903">
    <property type="entry name" value="FYVE/PHD zinc finger"/>
    <property type="match status" value="1"/>
</dbReference>
<name>A0A0J9X6G2_GEOCN</name>
<evidence type="ECO:0000313" key="2">
    <source>
        <dbReference type="EMBL" id="CDO52711.1"/>
    </source>
</evidence>